<dbReference type="Pfam" id="PF13872">
    <property type="entry name" value="AAA_34"/>
    <property type="match status" value="1"/>
</dbReference>
<sequence length="1315" mass="147383">MKSDIKFQKNSITIKFSQKPSLHISSRLIELGFTTKDNKCFVRTKKLAQNEHEYLQGMLGSKGLGMAYIPAAEKGFILDTTVPDSMGNEMHIAIRKIKKSIGQPLFDFVSERLDYNNDEMVKALSCEQIDAVALAIYNIEKRSQGIIVGDQTGIGKGRTAAALIRYGVKQGMQPVFLSEKPNLFTDLYRDLSDIGSSALVPFIVNGKEGKTNIMDKNGEVVYSAPEKPAQERIINSQKVPASYNFICATYSQFNQPKKPAKQLFLNAVSNGNIIIMDEAHNASGSSNTGEFMQGVLRQTKGVCFLSATFAKRPDNMPIYAQKTSMSDANMSKEDLVEAITKGGVALQEILAAQLVSEGQMIRRERSFEGVEVNYIELKEKAKQQAETADKITSIIRDIIGFQEKYINKQVEQLDKIAAAESKEVETRKGTEKAGVDNIPYFSKVFNVINQLLFSLNAEDVADHAIQRLKEGKKPVIAFASTMGSFLEDMAKPDDVINGDFSIVLEKGLDSVLRYTEKDIDGQSQGKSFNIADLSEEAQLAYRDILKRIEKASTGITISPLDLIIQKIREAGYSVGEVTGRKLCVQYNSTKKGNTTALVLNRKKENTASLFRQFNDNEIDCLLINQSGSTGASAHAIVTGKVPADKVKQRVMVILQPELNISTEIQKRGRINRTGQIMKPIYDYIISSIPAQKRFMMMLKKKLKSLDANTTSNQKNSKSQLESDDFLNKYGDKVVRQYMLENPDLNKALDNPLKFEGKDSDETPSEGDASKVTGRVAVLSVKEQEKFYSEVIERYNDYVEYLKQSGEYDLEVEVLDLKAETKERKVVIAGKGGRSVFGNDTFLEKCECNVLKKPYGKAELEKLIQKHLDGKDTDAITENIIAAHEKHVQSKLNEDLKELDNKYKDLIKDIANEKPFQKIPVFDKAAQNEYMAERTEELNAAKQEAITKTRTQSENRKSYLNGFFRFFRIGHGYFYPALSFDADSSDNSYCIFLGFDINQKRGNPYAPSAVKLRFAISDSRKYIVLPASGDTAKEIERIQARSFQLTTTQKENLIGKWDEAIKAFTADRQIRYIVTGNILQGSADFSGKLVSYTTKGKGVQKGILMSEAWSPETGDSKANAYVVAPIAKLQKHIMSLRGGAAIATENKISIVRHYDDTFKVIMPKTKSHIPIYTDKEVVKLLVNSRDGFEMVSGNMKASVTESNMPKLLKLLGERFSLSVKIPRHYFEEFLDKNTDRTDSVDKLTKEAMKLFEMDKKAFPQKLAMQKQTTQKEKPSKENKTKTLKLVKLRAKAILIMQKQMRQVAGVGAHPKIKTIL</sequence>
<reference evidence="3 4" key="1">
    <citation type="submission" date="2018-07" db="EMBL/GenBank/DDBJ databases">
        <title>Freshwater and sediment microbial communities from various areas in North America, analyzing microbe dynamics in response to fracking.</title>
        <authorList>
            <person name="Lamendella R."/>
        </authorList>
    </citation>
    <scope>NUCLEOTIDE SEQUENCE [LARGE SCALE GENOMIC DNA]</scope>
    <source>
        <strain evidence="3 4">160A</strain>
    </source>
</reference>
<evidence type="ECO:0000313" key="3">
    <source>
        <dbReference type="EMBL" id="RCW28775.1"/>
    </source>
</evidence>
<dbReference type="Pfam" id="PF13871">
    <property type="entry name" value="Helicase_C_4"/>
    <property type="match status" value="1"/>
</dbReference>
<dbReference type="GO" id="GO:0006355">
    <property type="term" value="P:regulation of DNA-templated transcription"/>
    <property type="evidence" value="ECO:0007669"/>
    <property type="project" value="InterPro"/>
</dbReference>
<dbReference type="InterPro" id="IPR026937">
    <property type="entry name" value="SBNO_Helicase_C_dom"/>
</dbReference>
<dbReference type="InterPro" id="IPR026741">
    <property type="entry name" value="SNO"/>
</dbReference>
<dbReference type="PANTHER" id="PTHR12706:SF30">
    <property type="entry name" value="PROTEIN STRAWBERRY NOTCH-RELATED"/>
    <property type="match status" value="1"/>
</dbReference>
<dbReference type="InterPro" id="IPR039187">
    <property type="entry name" value="SNO_AAA"/>
</dbReference>
<dbReference type="Proteomes" id="UP000252733">
    <property type="component" value="Unassembled WGS sequence"/>
</dbReference>
<dbReference type="SUPFAM" id="SSF52540">
    <property type="entry name" value="P-loop containing nucleoside triphosphate hydrolases"/>
    <property type="match status" value="2"/>
</dbReference>
<keyword evidence="4" id="KW-1185">Reference proteome</keyword>
<gene>
    <name evidence="3" type="ORF">DFO77_13612</name>
</gene>
<comment type="caution">
    <text evidence="3">The sequence shown here is derived from an EMBL/GenBank/DDBJ whole genome shotgun (WGS) entry which is preliminary data.</text>
</comment>
<accession>A0A368UKV9</accession>
<name>A0A368UKV9_9BACT</name>
<organism evidence="3 4">
    <name type="scientific">Marinilabilia salmonicolor</name>
    <dbReference type="NCBI Taxonomy" id="989"/>
    <lineage>
        <taxon>Bacteria</taxon>
        <taxon>Pseudomonadati</taxon>
        <taxon>Bacteroidota</taxon>
        <taxon>Bacteroidia</taxon>
        <taxon>Marinilabiliales</taxon>
        <taxon>Marinilabiliaceae</taxon>
        <taxon>Marinilabilia</taxon>
    </lineage>
</organism>
<dbReference type="Gene3D" id="3.40.50.300">
    <property type="entry name" value="P-loop containing nucleotide triphosphate hydrolases"/>
    <property type="match status" value="2"/>
</dbReference>
<protein>
    <submittedName>
        <fullName evidence="3">Strawberry notch-like protein</fullName>
    </submittedName>
</protein>
<evidence type="ECO:0000259" key="2">
    <source>
        <dbReference type="PROSITE" id="PS51192"/>
    </source>
</evidence>
<dbReference type="RefSeq" id="WP_114438051.1">
    <property type="nucleotide sequence ID" value="NZ_QPIZ01000036.1"/>
</dbReference>
<comment type="similarity">
    <text evidence="1">Belongs to the SBNO family.</text>
</comment>
<evidence type="ECO:0000313" key="4">
    <source>
        <dbReference type="Proteomes" id="UP000252733"/>
    </source>
</evidence>
<proteinExistence type="inferred from homology"/>
<dbReference type="EMBL" id="QPIZ01000036">
    <property type="protein sequence ID" value="RCW28775.1"/>
    <property type="molecule type" value="Genomic_DNA"/>
</dbReference>
<dbReference type="PANTHER" id="PTHR12706">
    <property type="entry name" value="STRAWBERRY NOTCH-RELATED"/>
    <property type="match status" value="1"/>
</dbReference>
<dbReference type="InterPro" id="IPR014001">
    <property type="entry name" value="Helicase_ATP-bd"/>
</dbReference>
<evidence type="ECO:0000256" key="1">
    <source>
        <dbReference type="ARBA" id="ARBA00006992"/>
    </source>
</evidence>
<dbReference type="InterPro" id="IPR027417">
    <property type="entry name" value="P-loop_NTPase"/>
</dbReference>
<feature type="domain" description="Helicase ATP-binding" evidence="2">
    <location>
        <begin position="137"/>
        <end position="327"/>
    </location>
</feature>
<dbReference type="PROSITE" id="PS51192">
    <property type="entry name" value="HELICASE_ATP_BIND_1"/>
    <property type="match status" value="1"/>
</dbReference>